<organism evidence="3 4">
    <name type="scientific">Glycomyces terrestris</name>
    <dbReference type="NCBI Taxonomy" id="2493553"/>
    <lineage>
        <taxon>Bacteria</taxon>
        <taxon>Bacillati</taxon>
        <taxon>Actinomycetota</taxon>
        <taxon>Actinomycetes</taxon>
        <taxon>Glycomycetales</taxon>
        <taxon>Glycomycetaceae</taxon>
        <taxon>Glycomyces</taxon>
    </lineage>
</organism>
<keyword evidence="2" id="KW-0812">Transmembrane</keyword>
<dbReference type="Proteomes" id="UP000277256">
    <property type="component" value="Unassembled WGS sequence"/>
</dbReference>
<gene>
    <name evidence="3" type="ORF">EIW28_01615</name>
</gene>
<feature type="region of interest" description="Disordered" evidence="1">
    <location>
        <begin position="174"/>
        <end position="196"/>
    </location>
</feature>
<comment type="caution">
    <text evidence="3">The sequence shown here is derived from an EMBL/GenBank/DDBJ whole genome shotgun (WGS) entry which is preliminary data.</text>
</comment>
<protein>
    <recommendedName>
        <fullName evidence="5">Pentapeptide repeat-containing protein</fullName>
    </recommendedName>
</protein>
<dbReference type="InterPro" id="IPR051082">
    <property type="entry name" value="Pentapeptide-BTB/POZ_domain"/>
</dbReference>
<dbReference type="SUPFAM" id="SSF141571">
    <property type="entry name" value="Pentapeptide repeat-like"/>
    <property type="match status" value="1"/>
</dbReference>
<dbReference type="Gene3D" id="2.160.20.80">
    <property type="entry name" value="E3 ubiquitin-protein ligase SopA"/>
    <property type="match status" value="2"/>
</dbReference>
<proteinExistence type="predicted"/>
<evidence type="ECO:0000256" key="1">
    <source>
        <dbReference type="SAM" id="MobiDB-lite"/>
    </source>
</evidence>
<dbReference type="InterPro" id="IPR001646">
    <property type="entry name" value="5peptide_repeat"/>
</dbReference>
<dbReference type="PANTHER" id="PTHR14136:SF17">
    <property type="entry name" value="BTB_POZ DOMAIN-CONTAINING PROTEIN KCTD9"/>
    <property type="match status" value="1"/>
</dbReference>
<evidence type="ECO:0008006" key="5">
    <source>
        <dbReference type="Google" id="ProtNLM"/>
    </source>
</evidence>
<sequence>MRPHPLTATMWQRLAMRTADAWSSRLSPSPVENRPLRLAGWMLLLGLVMVGFLAWYYYQEQITLIAELRRAEPVDEVAIAQARNDILRHTLTATAGFAGAAVLLLNFQKQRHEEYNATQQRIADLRIQAVAQLGSDSASVRIGGLHNLERLADSHPELRQIVLDEIGAYLRLGRPHSATDGPSGPDASPTDPAGIDESEADWREVRLVAQEILQRHLKFRTRGQRRRYWNHTRLNLRNTLLDDIDLRDSRLVNLDLTGATLRNRATFAGALLKGPADFQRVNLTGHVSFFEATVKGDITFSDADFRGAAGFQQAHFTGDVDFTSARFAKTADFREARFAGIARFSGTQFAGYAYFGDVRFVYGYFGEAQFAGSVSFGEALFAVAATFNEARFAGEAVFGEVQIAGNAAFEEARFADEAYFGAAQIAGYAHFKGALFAGDANFEEAQFEGHTDFREVQIAADADFREARFRGDAFFGAAQIAGSAFHWEAQFDDYTAGDVSGVPATGGAPRTRELIEPPASGGTV</sequence>
<keyword evidence="2" id="KW-0472">Membrane</keyword>
<evidence type="ECO:0000313" key="4">
    <source>
        <dbReference type="Proteomes" id="UP000277256"/>
    </source>
</evidence>
<reference evidence="3 4" key="1">
    <citation type="submission" date="2018-12" db="EMBL/GenBank/DDBJ databases">
        <title>Glycomyces sp. YIM 121974 draft genome.</title>
        <authorList>
            <person name="Li Q."/>
        </authorList>
    </citation>
    <scope>NUCLEOTIDE SEQUENCE [LARGE SCALE GENOMIC DNA]</scope>
    <source>
        <strain evidence="3 4">YIM 121974</strain>
    </source>
</reference>
<name>A0A426V3L4_9ACTN</name>
<evidence type="ECO:0000256" key="2">
    <source>
        <dbReference type="SAM" id="Phobius"/>
    </source>
</evidence>
<dbReference type="AlphaFoldDB" id="A0A426V3L4"/>
<dbReference type="PANTHER" id="PTHR14136">
    <property type="entry name" value="BTB_POZ DOMAIN-CONTAINING PROTEIN KCTD9"/>
    <property type="match status" value="1"/>
</dbReference>
<dbReference type="EMBL" id="RSEB01000001">
    <property type="protein sequence ID" value="RRS01493.1"/>
    <property type="molecule type" value="Genomic_DNA"/>
</dbReference>
<evidence type="ECO:0000313" key="3">
    <source>
        <dbReference type="EMBL" id="RRS01493.1"/>
    </source>
</evidence>
<dbReference type="Pfam" id="PF00805">
    <property type="entry name" value="Pentapeptide"/>
    <property type="match status" value="1"/>
</dbReference>
<dbReference type="Pfam" id="PF13576">
    <property type="entry name" value="Pentapeptide_3"/>
    <property type="match status" value="3"/>
</dbReference>
<keyword evidence="2" id="KW-1133">Transmembrane helix</keyword>
<accession>A0A426V3L4</accession>
<keyword evidence="4" id="KW-1185">Reference proteome</keyword>
<feature type="region of interest" description="Disordered" evidence="1">
    <location>
        <begin position="503"/>
        <end position="524"/>
    </location>
</feature>
<feature type="transmembrane region" description="Helical" evidence="2">
    <location>
        <begin position="38"/>
        <end position="58"/>
    </location>
</feature>